<dbReference type="AlphaFoldDB" id="A0A5J5BN42"/>
<dbReference type="PROSITE" id="PS50836">
    <property type="entry name" value="DOMON"/>
    <property type="match status" value="1"/>
</dbReference>
<evidence type="ECO:0000313" key="12">
    <source>
        <dbReference type="Proteomes" id="UP000325577"/>
    </source>
</evidence>
<dbReference type="GO" id="GO:0016020">
    <property type="term" value="C:membrane"/>
    <property type="evidence" value="ECO:0007669"/>
    <property type="project" value="UniProtKB-SubCell"/>
</dbReference>
<evidence type="ECO:0000256" key="6">
    <source>
        <dbReference type="ARBA" id="ARBA00023136"/>
    </source>
</evidence>
<feature type="domain" description="Gnk2-homologous" evidence="10">
    <location>
        <begin position="259"/>
        <end position="349"/>
    </location>
</feature>
<evidence type="ECO:0008006" key="13">
    <source>
        <dbReference type="Google" id="ProtNLM"/>
    </source>
</evidence>
<evidence type="ECO:0000256" key="2">
    <source>
        <dbReference type="ARBA" id="ARBA00022448"/>
    </source>
</evidence>
<feature type="chain" id="PRO_5023855023" description="DOMON domain-containing protein" evidence="8">
    <location>
        <begin position="29"/>
        <end position="349"/>
    </location>
</feature>
<dbReference type="Pfam" id="PF01657">
    <property type="entry name" value="Stress-antifung"/>
    <property type="match status" value="1"/>
</dbReference>
<keyword evidence="6" id="KW-0472">Membrane</keyword>
<reference evidence="11 12" key="1">
    <citation type="submission" date="2019-09" db="EMBL/GenBank/DDBJ databases">
        <title>A chromosome-level genome assembly of the Chinese tupelo Nyssa sinensis.</title>
        <authorList>
            <person name="Yang X."/>
            <person name="Kang M."/>
            <person name="Yang Y."/>
            <person name="Xiong H."/>
            <person name="Wang M."/>
            <person name="Zhang Z."/>
            <person name="Wang Z."/>
            <person name="Wu H."/>
            <person name="Ma T."/>
            <person name="Liu J."/>
            <person name="Xi Z."/>
        </authorList>
    </citation>
    <scope>NUCLEOTIDE SEQUENCE [LARGE SCALE GENOMIC DNA]</scope>
    <source>
        <strain evidence="11">J267</strain>
        <tissue evidence="11">Leaf</tissue>
    </source>
</reference>
<dbReference type="EMBL" id="CM018034">
    <property type="protein sequence ID" value="KAA8543560.1"/>
    <property type="molecule type" value="Genomic_DNA"/>
</dbReference>
<dbReference type="Pfam" id="PF04526">
    <property type="entry name" value="DUF568"/>
    <property type="match status" value="1"/>
</dbReference>
<comment type="subcellular location">
    <subcellularLocation>
        <location evidence="1">Membrane</location>
    </subcellularLocation>
</comment>
<evidence type="ECO:0000256" key="4">
    <source>
        <dbReference type="ARBA" id="ARBA00022737"/>
    </source>
</evidence>
<dbReference type="InterPro" id="IPR002902">
    <property type="entry name" value="GNK2"/>
</dbReference>
<keyword evidence="5" id="KW-0249">Electron transport</keyword>
<dbReference type="PANTHER" id="PTHR23130:SF195">
    <property type="entry name" value="CYTOCHROME B561 AND DOMON DOMAIN-CONTAINING PROTEIN"/>
    <property type="match status" value="1"/>
</dbReference>
<evidence type="ECO:0000256" key="5">
    <source>
        <dbReference type="ARBA" id="ARBA00022982"/>
    </source>
</evidence>
<evidence type="ECO:0000259" key="9">
    <source>
        <dbReference type="PROSITE" id="PS50836"/>
    </source>
</evidence>
<keyword evidence="2" id="KW-0813">Transport</keyword>
<dbReference type="Gene3D" id="3.30.430.20">
    <property type="entry name" value="Gnk2 domain, C-X8-C-X2-C motif"/>
    <property type="match status" value="1"/>
</dbReference>
<keyword evidence="12" id="KW-1185">Reference proteome</keyword>
<evidence type="ECO:0000313" key="11">
    <source>
        <dbReference type="EMBL" id="KAA8543560.1"/>
    </source>
</evidence>
<dbReference type="InterPro" id="IPR045265">
    <property type="entry name" value="AIR12_DOMON"/>
</dbReference>
<gene>
    <name evidence="11" type="ORF">F0562_021694</name>
</gene>
<evidence type="ECO:0000256" key="8">
    <source>
        <dbReference type="SAM" id="SignalP"/>
    </source>
</evidence>
<keyword evidence="4" id="KW-0677">Repeat</keyword>
<dbReference type="CDD" id="cd23509">
    <property type="entry name" value="Gnk2-like"/>
    <property type="match status" value="1"/>
</dbReference>
<accession>A0A5J5BN42</accession>
<dbReference type="InterPro" id="IPR038408">
    <property type="entry name" value="GNK2_sf"/>
</dbReference>
<keyword evidence="3 8" id="KW-0732">Signal</keyword>
<dbReference type="PANTHER" id="PTHR23130">
    <property type="entry name" value="CYTOCHROME B561 AND DOMON DOMAIN-CONTAINING PROTEIN"/>
    <property type="match status" value="1"/>
</dbReference>
<evidence type="ECO:0000256" key="7">
    <source>
        <dbReference type="SAM" id="MobiDB-lite"/>
    </source>
</evidence>
<evidence type="ECO:0000259" key="10">
    <source>
        <dbReference type="PROSITE" id="PS51473"/>
    </source>
</evidence>
<dbReference type="OrthoDB" id="2419613at2759"/>
<protein>
    <recommendedName>
        <fullName evidence="13">DOMON domain-containing protein</fullName>
    </recommendedName>
</protein>
<dbReference type="InterPro" id="IPR005018">
    <property type="entry name" value="DOMON_domain"/>
</dbReference>
<dbReference type="PROSITE" id="PS51473">
    <property type="entry name" value="GNK2"/>
    <property type="match status" value="1"/>
</dbReference>
<dbReference type="Proteomes" id="UP000325577">
    <property type="component" value="Linkage Group LG11"/>
</dbReference>
<feature type="region of interest" description="Disordered" evidence="7">
    <location>
        <begin position="193"/>
        <end position="231"/>
    </location>
</feature>
<dbReference type="CDD" id="cd09629">
    <property type="entry name" value="DOMON_CIL1_like"/>
    <property type="match status" value="1"/>
</dbReference>
<feature type="domain" description="DOMON" evidence="9">
    <location>
        <begin position="51"/>
        <end position="164"/>
    </location>
</feature>
<name>A0A5J5BN42_9ASTE</name>
<evidence type="ECO:0000256" key="1">
    <source>
        <dbReference type="ARBA" id="ARBA00004370"/>
    </source>
</evidence>
<organism evidence="11 12">
    <name type="scientific">Nyssa sinensis</name>
    <dbReference type="NCBI Taxonomy" id="561372"/>
    <lineage>
        <taxon>Eukaryota</taxon>
        <taxon>Viridiplantae</taxon>
        <taxon>Streptophyta</taxon>
        <taxon>Embryophyta</taxon>
        <taxon>Tracheophyta</taxon>
        <taxon>Spermatophyta</taxon>
        <taxon>Magnoliopsida</taxon>
        <taxon>eudicotyledons</taxon>
        <taxon>Gunneridae</taxon>
        <taxon>Pentapetalae</taxon>
        <taxon>asterids</taxon>
        <taxon>Cornales</taxon>
        <taxon>Nyssaceae</taxon>
        <taxon>Nyssa</taxon>
    </lineage>
</organism>
<sequence>MAPLRLRFSALILGFSVVLFLLILPSHSLTCSSQNFTNSQLYANCTDLQSLGSYLHWTYNSTGSSLSIAFIAPPAKSDGWIAWAINPTGTGMAGAQALIAFKGSNGSMTVNTYNISSYGSIVQSKILYPVTNKSAEQSGGLMKIFATLTLPQNTTTVNQVWQVGGSVTGGHPDKHEFLPANLMAKATLNLTVEQSNDGTPTGSNATAPSSTNGTAAAPSSNDTGAYSKISKSSVGQRFQQVSYNLLDFRSDNRMRQNKEPLGKFCNKNTNISINSPISANIDRLLPQLISGAALNGFVVTSYGKPENQVYGLAQCRGDVSSSKDCLSCILDAASEILKRCPELADARIW</sequence>
<evidence type="ECO:0000256" key="3">
    <source>
        <dbReference type="ARBA" id="ARBA00022729"/>
    </source>
</evidence>
<proteinExistence type="predicted"/>
<feature type="signal peptide" evidence="8">
    <location>
        <begin position="1"/>
        <end position="28"/>
    </location>
</feature>